<keyword evidence="3 9" id="KW-0819">tRNA processing</keyword>
<evidence type="ECO:0000256" key="5">
    <source>
        <dbReference type="ARBA" id="ARBA00022840"/>
    </source>
</evidence>
<evidence type="ECO:0000256" key="3">
    <source>
        <dbReference type="ARBA" id="ARBA00022694"/>
    </source>
</evidence>
<dbReference type="HAMAP" id="MF_00144">
    <property type="entry name" value="tRNA_thiouridyl_MnmA"/>
    <property type="match status" value="1"/>
</dbReference>
<keyword evidence="2 9" id="KW-0808">Transferase</keyword>
<dbReference type="Pfam" id="PF20259">
    <property type="entry name" value="tRNA_Me_trans_M"/>
    <property type="match status" value="1"/>
</dbReference>
<proteinExistence type="inferred from homology"/>
<evidence type="ECO:0000256" key="2">
    <source>
        <dbReference type="ARBA" id="ARBA00022679"/>
    </source>
</evidence>
<dbReference type="InterPro" id="IPR004506">
    <property type="entry name" value="MnmA-like"/>
</dbReference>
<keyword evidence="1 9" id="KW-0820">tRNA-binding</keyword>
<feature type="site" description="Interaction with tRNA" evidence="9">
    <location>
        <position position="338"/>
    </location>
</feature>
<comment type="caution">
    <text evidence="9">Lacks conserved residue(s) required for the propagation of feature annotation.</text>
</comment>
<dbReference type="Pfam" id="PF03054">
    <property type="entry name" value="tRNA_Me_trans"/>
    <property type="match status" value="1"/>
</dbReference>
<sequence>MKKKVYVGMSGGVDSSVAAYLLLKQGYEVIGVYMKNWSGEGYGLEDNCPWEEDIQFVTAVCEKLQIKLKIYNFEREYREAVIEDFFEQYRLGNTPNPDILCNKYIKFEAFLNKALDDGADMIATGHYSKTDLGRLFKAVDTTKDQTYFLSALNSIQLSSTIFPLGDLTKKEVRQIAHENDLASADRPDSQGICFIGEVDIKQFLSMNLTVKQGDIVDIDTGHVVGEHDGVWFYTLGQRRGIGIGGTSQPYFVVGKDVKTNTLYVGMGRDHPTLWQKQIIVEEVHTISTSTDLTKIQDLEAMIRYRGKLSRTEISPLAENNGRYLLTFSDAQWAPAPGQSVVFYCSNECLGLAKIV</sequence>
<dbReference type="NCBIfam" id="TIGR00420">
    <property type="entry name" value="trmU"/>
    <property type="match status" value="1"/>
</dbReference>
<name>A0A955I2H4_9BACT</name>
<dbReference type="GO" id="GO:0000049">
    <property type="term" value="F:tRNA binding"/>
    <property type="evidence" value="ECO:0007669"/>
    <property type="project" value="UniProtKB-KW"/>
</dbReference>
<evidence type="ECO:0000313" key="11">
    <source>
        <dbReference type="EMBL" id="MCA9376587.1"/>
    </source>
</evidence>
<dbReference type="InterPro" id="IPR023382">
    <property type="entry name" value="MnmA-like_central_sf"/>
</dbReference>
<evidence type="ECO:0000259" key="10">
    <source>
        <dbReference type="PROSITE" id="PS50206"/>
    </source>
</evidence>
<evidence type="ECO:0000256" key="7">
    <source>
        <dbReference type="ARBA" id="ARBA00023157"/>
    </source>
</evidence>
<feature type="domain" description="Rhodanese" evidence="10">
    <location>
        <begin position="10"/>
        <end position="46"/>
    </location>
</feature>
<dbReference type="GO" id="GO:0103016">
    <property type="term" value="F:tRNA-uridine 2-sulfurtransferase activity"/>
    <property type="evidence" value="ECO:0007669"/>
    <property type="project" value="UniProtKB-EC"/>
</dbReference>
<dbReference type="FunFam" id="2.30.30.280:FF:000001">
    <property type="entry name" value="tRNA-specific 2-thiouridylase MnmA"/>
    <property type="match status" value="1"/>
</dbReference>
<dbReference type="InterPro" id="IPR046885">
    <property type="entry name" value="MnmA-like_C"/>
</dbReference>
<evidence type="ECO:0000256" key="8">
    <source>
        <dbReference type="ARBA" id="ARBA00051542"/>
    </source>
</evidence>
<dbReference type="Gene3D" id="3.40.50.620">
    <property type="entry name" value="HUPs"/>
    <property type="match status" value="1"/>
</dbReference>
<reference evidence="11" key="1">
    <citation type="submission" date="2020-04" db="EMBL/GenBank/DDBJ databases">
        <authorList>
            <person name="Zhang T."/>
        </authorList>
    </citation>
    <scope>NUCLEOTIDE SEQUENCE</scope>
    <source>
        <strain evidence="11">HKST-UBA17</strain>
    </source>
</reference>
<feature type="site" description="Interaction with tRNA" evidence="9">
    <location>
        <position position="126"/>
    </location>
</feature>
<dbReference type="GO" id="GO:0002143">
    <property type="term" value="P:tRNA wobble position uridine thiolation"/>
    <property type="evidence" value="ECO:0007669"/>
    <property type="project" value="TreeGrafter"/>
</dbReference>
<dbReference type="EMBL" id="JAGQLN010000004">
    <property type="protein sequence ID" value="MCA9376587.1"/>
    <property type="molecule type" value="Genomic_DNA"/>
</dbReference>
<dbReference type="GO" id="GO:0005737">
    <property type="term" value="C:cytoplasm"/>
    <property type="evidence" value="ECO:0007669"/>
    <property type="project" value="UniProtKB-SubCell"/>
</dbReference>
<comment type="subcellular location">
    <subcellularLocation>
        <location evidence="9">Cytoplasm</location>
    </subcellularLocation>
</comment>
<evidence type="ECO:0000256" key="1">
    <source>
        <dbReference type="ARBA" id="ARBA00022555"/>
    </source>
</evidence>
<dbReference type="Gene3D" id="2.40.30.10">
    <property type="entry name" value="Translation factors"/>
    <property type="match status" value="1"/>
</dbReference>
<evidence type="ECO:0000256" key="9">
    <source>
        <dbReference type="HAMAP-Rule" id="MF_00144"/>
    </source>
</evidence>
<comment type="catalytic activity">
    <reaction evidence="8 9">
        <text>S-sulfanyl-L-cysteinyl-[protein] + uridine(34) in tRNA + AH2 + ATP = 2-thiouridine(34) in tRNA + L-cysteinyl-[protein] + A + AMP + diphosphate + H(+)</text>
        <dbReference type="Rhea" id="RHEA:47032"/>
        <dbReference type="Rhea" id="RHEA-COMP:10131"/>
        <dbReference type="Rhea" id="RHEA-COMP:11726"/>
        <dbReference type="Rhea" id="RHEA-COMP:11727"/>
        <dbReference type="Rhea" id="RHEA-COMP:11728"/>
        <dbReference type="ChEBI" id="CHEBI:13193"/>
        <dbReference type="ChEBI" id="CHEBI:15378"/>
        <dbReference type="ChEBI" id="CHEBI:17499"/>
        <dbReference type="ChEBI" id="CHEBI:29950"/>
        <dbReference type="ChEBI" id="CHEBI:30616"/>
        <dbReference type="ChEBI" id="CHEBI:33019"/>
        <dbReference type="ChEBI" id="CHEBI:61963"/>
        <dbReference type="ChEBI" id="CHEBI:65315"/>
        <dbReference type="ChEBI" id="CHEBI:87170"/>
        <dbReference type="ChEBI" id="CHEBI:456215"/>
        <dbReference type="EC" id="2.8.1.13"/>
    </reaction>
</comment>
<dbReference type="NCBIfam" id="NF001138">
    <property type="entry name" value="PRK00143.1"/>
    <property type="match status" value="1"/>
</dbReference>
<comment type="similarity">
    <text evidence="9">Belongs to the MnmA/TRMU family.</text>
</comment>
<dbReference type="Gene3D" id="2.30.30.280">
    <property type="entry name" value="Adenine nucleotide alpha hydrolases-like domains"/>
    <property type="match status" value="1"/>
</dbReference>
<gene>
    <name evidence="9 11" type="primary">mnmA</name>
    <name evidence="11" type="ORF">KC685_01560</name>
</gene>
<accession>A0A955I2H4</accession>
<dbReference type="PANTHER" id="PTHR11933:SF5">
    <property type="entry name" value="MITOCHONDRIAL TRNA-SPECIFIC 2-THIOURIDYLASE 1"/>
    <property type="match status" value="1"/>
</dbReference>
<comment type="caution">
    <text evidence="11">The sequence shown here is derived from an EMBL/GenBank/DDBJ whole genome shotgun (WGS) entry which is preliminary data.</text>
</comment>
<feature type="binding site" evidence="9">
    <location>
        <position position="34"/>
    </location>
    <ligand>
        <name>ATP</name>
        <dbReference type="ChEBI" id="CHEBI:30616"/>
    </ligand>
</feature>
<protein>
    <recommendedName>
        <fullName evidence="9">tRNA-specific 2-thiouridylase MnmA</fullName>
        <ecNumber evidence="9">2.8.1.13</ecNumber>
    </recommendedName>
</protein>
<keyword evidence="5 9" id="KW-0067">ATP-binding</keyword>
<keyword evidence="4 9" id="KW-0547">Nucleotide-binding</keyword>
<dbReference type="PROSITE" id="PS50206">
    <property type="entry name" value="RHODANESE_3"/>
    <property type="match status" value="1"/>
</dbReference>
<feature type="active site" description="Cysteine persulfide intermediate" evidence="9">
    <location>
        <position position="193"/>
    </location>
</feature>
<reference evidence="11" key="2">
    <citation type="journal article" date="2021" name="Microbiome">
        <title>Successional dynamics and alternative stable states in a saline activated sludge microbial community over 9 years.</title>
        <authorList>
            <person name="Wang Y."/>
            <person name="Ye J."/>
            <person name="Ju F."/>
            <person name="Liu L."/>
            <person name="Boyd J.A."/>
            <person name="Deng Y."/>
            <person name="Parks D.H."/>
            <person name="Jiang X."/>
            <person name="Yin X."/>
            <person name="Woodcroft B.J."/>
            <person name="Tyson G.W."/>
            <person name="Hugenholtz P."/>
            <person name="Polz M.F."/>
            <person name="Zhang T."/>
        </authorList>
    </citation>
    <scope>NUCLEOTIDE SEQUENCE</scope>
    <source>
        <strain evidence="11">HKST-UBA17</strain>
    </source>
</reference>
<organism evidence="11 12">
    <name type="scientific">Candidatus Dojkabacteria bacterium</name>
    <dbReference type="NCBI Taxonomy" id="2099670"/>
    <lineage>
        <taxon>Bacteria</taxon>
        <taxon>Candidatus Dojkabacteria</taxon>
    </lineage>
</organism>
<keyword evidence="7" id="KW-1015">Disulfide bond</keyword>
<dbReference type="InterPro" id="IPR046884">
    <property type="entry name" value="MnmA-like_central"/>
</dbReference>
<dbReference type="Pfam" id="PF20258">
    <property type="entry name" value="tRNA_Me_trans_C"/>
    <property type="match status" value="1"/>
</dbReference>
<keyword evidence="6 9" id="KW-0694">RNA-binding</keyword>
<dbReference type="CDD" id="cd01998">
    <property type="entry name" value="MnmA_TRMU-like"/>
    <property type="match status" value="1"/>
</dbReference>
<feature type="binding site" evidence="9">
    <location>
        <begin position="8"/>
        <end position="15"/>
    </location>
    <ligand>
        <name>ATP</name>
        <dbReference type="ChEBI" id="CHEBI:30616"/>
    </ligand>
</feature>
<dbReference type="AlphaFoldDB" id="A0A955I2H4"/>
<feature type="region of interest" description="Interaction with target base in tRNA" evidence="9">
    <location>
        <begin position="96"/>
        <end position="98"/>
    </location>
</feature>
<feature type="region of interest" description="Interaction with tRNA" evidence="9">
    <location>
        <begin position="143"/>
        <end position="145"/>
    </location>
</feature>
<dbReference type="SUPFAM" id="SSF52402">
    <property type="entry name" value="Adenine nucleotide alpha hydrolases-like"/>
    <property type="match status" value="1"/>
</dbReference>
<comment type="function">
    <text evidence="9">Catalyzes the 2-thiolation of uridine at the wobble position (U34) of tRNA, leading to the formation of s(2)U34.</text>
</comment>
<dbReference type="InterPro" id="IPR001763">
    <property type="entry name" value="Rhodanese-like_dom"/>
</dbReference>
<evidence type="ECO:0000256" key="6">
    <source>
        <dbReference type="ARBA" id="ARBA00022884"/>
    </source>
</evidence>
<dbReference type="InterPro" id="IPR014729">
    <property type="entry name" value="Rossmann-like_a/b/a_fold"/>
</dbReference>
<keyword evidence="9" id="KW-0963">Cytoplasm</keyword>
<feature type="binding site" evidence="9">
    <location>
        <position position="125"/>
    </location>
    <ligand>
        <name>ATP</name>
        <dbReference type="ChEBI" id="CHEBI:30616"/>
    </ligand>
</feature>
<dbReference type="PANTHER" id="PTHR11933">
    <property type="entry name" value="TRNA 5-METHYLAMINOMETHYL-2-THIOURIDYLATE -METHYLTRANSFERASE"/>
    <property type="match status" value="1"/>
</dbReference>
<evidence type="ECO:0000313" key="12">
    <source>
        <dbReference type="Proteomes" id="UP000741282"/>
    </source>
</evidence>
<feature type="region of interest" description="Interaction with tRNA" evidence="9">
    <location>
        <begin position="303"/>
        <end position="304"/>
    </location>
</feature>
<dbReference type="EC" id="2.8.1.13" evidence="9"/>
<dbReference type="FunFam" id="3.40.50.620:FF:000115">
    <property type="entry name" value="tRNA-specific 2-thiouridylase MnmA"/>
    <property type="match status" value="1"/>
</dbReference>
<evidence type="ECO:0000256" key="4">
    <source>
        <dbReference type="ARBA" id="ARBA00022741"/>
    </source>
</evidence>
<feature type="active site" description="Nucleophile" evidence="9">
    <location>
        <position position="101"/>
    </location>
</feature>
<dbReference type="Proteomes" id="UP000741282">
    <property type="component" value="Unassembled WGS sequence"/>
</dbReference>
<dbReference type="GO" id="GO:0005524">
    <property type="term" value="F:ATP binding"/>
    <property type="evidence" value="ECO:0007669"/>
    <property type="project" value="UniProtKB-KW"/>
</dbReference>